<dbReference type="GO" id="GO:0048015">
    <property type="term" value="P:phosphatidylinositol-mediated signaling"/>
    <property type="evidence" value="ECO:0007669"/>
    <property type="project" value="TreeGrafter"/>
</dbReference>
<comment type="caution">
    <text evidence="5">The sequence shown here is derived from an EMBL/GenBank/DDBJ whole genome shotgun (WGS) entry which is preliminary data.</text>
</comment>
<dbReference type="InterPro" id="IPR015433">
    <property type="entry name" value="PI3/4_kinase"/>
</dbReference>
<evidence type="ECO:0000259" key="4">
    <source>
        <dbReference type="PROSITE" id="PS50290"/>
    </source>
</evidence>
<dbReference type="PANTHER" id="PTHR10048">
    <property type="entry name" value="PHOSPHATIDYLINOSITOL KINASE"/>
    <property type="match status" value="1"/>
</dbReference>
<feature type="domain" description="PI3K/PI4K catalytic" evidence="4">
    <location>
        <begin position="315"/>
        <end position="365"/>
    </location>
</feature>
<dbReference type="Proteomes" id="UP000712281">
    <property type="component" value="Unassembled WGS sequence"/>
</dbReference>
<evidence type="ECO:0000313" key="6">
    <source>
        <dbReference type="Proteomes" id="UP000712281"/>
    </source>
</evidence>
<evidence type="ECO:0000313" key="5">
    <source>
        <dbReference type="EMBL" id="KAF2577870.1"/>
    </source>
</evidence>
<name>A0A8S9J6F6_BRACR</name>
<feature type="region of interest" description="Disordered" evidence="3">
    <location>
        <begin position="82"/>
        <end position="122"/>
    </location>
</feature>
<protein>
    <recommendedName>
        <fullName evidence="4">PI3K/PI4K catalytic domain-containing protein</fullName>
    </recommendedName>
</protein>
<dbReference type="EMBL" id="QGKW02001660">
    <property type="protein sequence ID" value="KAF2577870.1"/>
    <property type="molecule type" value="Genomic_DNA"/>
</dbReference>
<dbReference type="InterPro" id="IPR018936">
    <property type="entry name" value="PI3/4_kinase_CS"/>
</dbReference>
<dbReference type="GO" id="GO:0016020">
    <property type="term" value="C:membrane"/>
    <property type="evidence" value="ECO:0007669"/>
    <property type="project" value="TreeGrafter"/>
</dbReference>
<dbReference type="Gene3D" id="3.30.1010.10">
    <property type="entry name" value="Phosphatidylinositol 3-kinase Catalytic Subunit, Chain A, domain 4"/>
    <property type="match status" value="1"/>
</dbReference>
<dbReference type="InterPro" id="IPR000403">
    <property type="entry name" value="PI3/4_kinase_cat_dom"/>
</dbReference>
<dbReference type="GO" id="GO:0005737">
    <property type="term" value="C:cytoplasm"/>
    <property type="evidence" value="ECO:0007669"/>
    <property type="project" value="TreeGrafter"/>
</dbReference>
<keyword evidence="2" id="KW-0418">Kinase</keyword>
<dbReference type="PROSITE" id="PS00915">
    <property type="entry name" value="PI3_4_KINASE_1"/>
    <property type="match status" value="1"/>
</dbReference>
<organism evidence="5 6">
    <name type="scientific">Brassica cretica</name>
    <name type="common">Mustard</name>
    <dbReference type="NCBI Taxonomy" id="69181"/>
    <lineage>
        <taxon>Eukaryota</taxon>
        <taxon>Viridiplantae</taxon>
        <taxon>Streptophyta</taxon>
        <taxon>Embryophyta</taxon>
        <taxon>Tracheophyta</taxon>
        <taxon>Spermatophyta</taxon>
        <taxon>Magnoliopsida</taxon>
        <taxon>eudicotyledons</taxon>
        <taxon>Gunneridae</taxon>
        <taxon>Pentapetalae</taxon>
        <taxon>rosids</taxon>
        <taxon>malvids</taxon>
        <taxon>Brassicales</taxon>
        <taxon>Brassicaceae</taxon>
        <taxon>Brassiceae</taxon>
        <taxon>Brassica</taxon>
    </lineage>
</organism>
<evidence type="ECO:0000256" key="3">
    <source>
        <dbReference type="SAM" id="MobiDB-lite"/>
    </source>
</evidence>
<proteinExistence type="predicted"/>
<dbReference type="GO" id="GO:0046854">
    <property type="term" value="P:phosphatidylinositol phosphate biosynthetic process"/>
    <property type="evidence" value="ECO:0007669"/>
    <property type="project" value="InterPro"/>
</dbReference>
<sequence>MALGKVQKHRNSRRYKHLWHDKAERYEANLLPACSSVPFNIVRQIGVRLLFSQPQSSRPVLTQRVLRNRWTLYSSELSPAGFFPRPGSEGSSPPSPLPKPPQESVASSSMESLDTSNSQKLSKGGIPLANGDAFLQKPPPWAYPLWTTQEVYRNSADRMSLSTAQAIDQAMTPKPEGKVKLVNVSLSVENCTSALESLSDPFDDVLSEAPRTGLNTDLEWVRVVVTADPGLRMESIPDPAVPRKKEHRRVPSTVAMEEVRLLLFCSFHLLRKAAAAKGEAPPGLPLKGAGQEDSSDAQPRANGGMLKEGDALSGELWEEKRERIRKASIYGKLPGWDLRSIIVKSGDDCRQEHLAVQLISHFYGG</sequence>
<feature type="compositionally biased region" description="Polar residues" evidence="3">
    <location>
        <begin position="105"/>
        <end position="121"/>
    </location>
</feature>
<dbReference type="PANTHER" id="PTHR10048:SF22">
    <property type="entry name" value="PHOSPHATIDYLINOSITOL 4-KINASE BETA"/>
    <property type="match status" value="1"/>
</dbReference>
<gene>
    <name evidence="5" type="ORF">F2Q68_00003990</name>
</gene>
<evidence type="ECO:0000256" key="1">
    <source>
        <dbReference type="ARBA" id="ARBA00022679"/>
    </source>
</evidence>
<dbReference type="AlphaFoldDB" id="A0A8S9J6F6"/>
<feature type="region of interest" description="Disordered" evidence="3">
    <location>
        <begin position="278"/>
        <end position="309"/>
    </location>
</feature>
<accession>A0A8S9J6F6</accession>
<dbReference type="PROSITE" id="PS50290">
    <property type="entry name" value="PI3_4_KINASE_3"/>
    <property type="match status" value="1"/>
</dbReference>
<reference evidence="5" key="1">
    <citation type="submission" date="2019-12" db="EMBL/GenBank/DDBJ databases">
        <title>Genome sequencing and annotation of Brassica cretica.</title>
        <authorList>
            <person name="Studholme D.J."/>
            <person name="Sarris P.F."/>
        </authorList>
    </citation>
    <scope>NUCLEOTIDE SEQUENCE</scope>
    <source>
        <strain evidence="5">PFS-001/15</strain>
        <tissue evidence="5">Leaf</tissue>
    </source>
</reference>
<dbReference type="GO" id="GO:0004430">
    <property type="term" value="F:1-phosphatidylinositol 4-kinase activity"/>
    <property type="evidence" value="ECO:0007669"/>
    <property type="project" value="TreeGrafter"/>
</dbReference>
<evidence type="ECO:0000256" key="2">
    <source>
        <dbReference type="ARBA" id="ARBA00022777"/>
    </source>
</evidence>
<keyword evidence="1" id="KW-0808">Transferase</keyword>